<dbReference type="EC" id="2.7.13.3" evidence="2"/>
<name>A0ABV6YWS5_UNCC1</name>
<dbReference type="PANTHER" id="PTHR43547">
    <property type="entry name" value="TWO-COMPONENT HISTIDINE KINASE"/>
    <property type="match status" value="1"/>
</dbReference>
<keyword evidence="11" id="KW-1185">Reference proteome</keyword>
<dbReference type="Gene3D" id="3.30.565.10">
    <property type="entry name" value="Histidine kinase-like ATPase, C-terminal domain"/>
    <property type="match status" value="1"/>
</dbReference>
<feature type="domain" description="Histidine kinase" evidence="6">
    <location>
        <begin position="907"/>
        <end position="1128"/>
    </location>
</feature>
<keyword evidence="5" id="KW-0175">Coiled coil</keyword>
<dbReference type="SUPFAM" id="SSF63829">
    <property type="entry name" value="Calcium-dependent phosphotriesterase"/>
    <property type="match status" value="2"/>
</dbReference>
<dbReference type="InterPro" id="IPR000700">
    <property type="entry name" value="PAS-assoc_C"/>
</dbReference>
<dbReference type="SUPFAM" id="SSF55785">
    <property type="entry name" value="PYP-like sensor domain (PAS domain)"/>
    <property type="match status" value="1"/>
</dbReference>
<dbReference type="Gene3D" id="2.130.10.10">
    <property type="entry name" value="YVTN repeat-like/Quinoprotein amine dehydrogenase"/>
    <property type="match status" value="3"/>
</dbReference>
<dbReference type="NCBIfam" id="TIGR00229">
    <property type="entry name" value="sensory_box"/>
    <property type="match status" value="1"/>
</dbReference>
<dbReference type="PROSITE" id="PS50110">
    <property type="entry name" value="RESPONSE_REGULATORY"/>
    <property type="match status" value="1"/>
</dbReference>
<gene>
    <name evidence="10" type="ORF">ACFL27_10635</name>
</gene>
<dbReference type="InterPro" id="IPR001610">
    <property type="entry name" value="PAC"/>
</dbReference>
<feature type="domain" description="Response regulatory" evidence="7">
    <location>
        <begin position="1154"/>
        <end position="1270"/>
    </location>
</feature>
<feature type="domain" description="PAS" evidence="8">
    <location>
        <begin position="763"/>
        <end position="801"/>
    </location>
</feature>
<dbReference type="SMART" id="SM00388">
    <property type="entry name" value="HisKA"/>
    <property type="match status" value="1"/>
</dbReference>
<dbReference type="InterPro" id="IPR036890">
    <property type="entry name" value="HATPase_C_sf"/>
</dbReference>
<dbReference type="EMBL" id="JBHPBY010000113">
    <property type="protein sequence ID" value="MFC1850637.1"/>
    <property type="molecule type" value="Genomic_DNA"/>
</dbReference>
<evidence type="ECO:0000259" key="6">
    <source>
        <dbReference type="PROSITE" id="PS50109"/>
    </source>
</evidence>
<dbReference type="Proteomes" id="UP001594351">
    <property type="component" value="Unassembled WGS sequence"/>
</dbReference>
<evidence type="ECO:0000259" key="9">
    <source>
        <dbReference type="PROSITE" id="PS50113"/>
    </source>
</evidence>
<evidence type="ECO:0000256" key="4">
    <source>
        <dbReference type="PROSITE-ProRule" id="PRU00169"/>
    </source>
</evidence>
<feature type="coiled-coil region" evidence="5">
    <location>
        <begin position="730"/>
        <end position="757"/>
    </location>
</feature>
<dbReference type="Pfam" id="PF00989">
    <property type="entry name" value="PAS"/>
    <property type="match status" value="1"/>
</dbReference>
<dbReference type="PROSITE" id="PS50112">
    <property type="entry name" value="PAS"/>
    <property type="match status" value="1"/>
</dbReference>
<evidence type="ECO:0000256" key="3">
    <source>
        <dbReference type="ARBA" id="ARBA00022553"/>
    </source>
</evidence>
<dbReference type="PRINTS" id="PR00344">
    <property type="entry name" value="BCTRLSENSOR"/>
</dbReference>
<dbReference type="Gene3D" id="1.10.287.130">
    <property type="match status" value="1"/>
</dbReference>
<dbReference type="InterPro" id="IPR003661">
    <property type="entry name" value="HisK_dim/P_dom"/>
</dbReference>
<organism evidence="10 11">
    <name type="scientific">candidate division CSSED10-310 bacterium</name>
    <dbReference type="NCBI Taxonomy" id="2855610"/>
    <lineage>
        <taxon>Bacteria</taxon>
        <taxon>Bacteria division CSSED10-310</taxon>
    </lineage>
</organism>
<dbReference type="InterPro" id="IPR011123">
    <property type="entry name" value="Y_Y_Y"/>
</dbReference>
<reference evidence="10 11" key="1">
    <citation type="submission" date="2024-09" db="EMBL/GenBank/DDBJ databases">
        <title>Laminarin stimulates single cell rates of sulfate reduction while oxygen inhibits transcriptomic activity in coastal marine sediment.</title>
        <authorList>
            <person name="Lindsay M."/>
            <person name="Orcutt B."/>
            <person name="Emerson D."/>
            <person name="Stepanauskas R."/>
            <person name="D'Angelo T."/>
        </authorList>
    </citation>
    <scope>NUCLEOTIDE SEQUENCE [LARGE SCALE GENOMIC DNA]</scope>
    <source>
        <strain evidence="10">SAG AM-311-K15</strain>
    </source>
</reference>
<keyword evidence="3 4" id="KW-0597">Phosphoprotein</keyword>
<dbReference type="InterPro" id="IPR001789">
    <property type="entry name" value="Sig_transdc_resp-reg_receiver"/>
</dbReference>
<dbReference type="InterPro" id="IPR005467">
    <property type="entry name" value="His_kinase_dom"/>
</dbReference>
<dbReference type="SMART" id="SM00086">
    <property type="entry name" value="PAC"/>
    <property type="match status" value="1"/>
</dbReference>
<dbReference type="InterPro" id="IPR036097">
    <property type="entry name" value="HisK_dim/P_sf"/>
</dbReference>
<dbReference type="SUPFAM" id="SSF52172">
    <property type="entry name" value="CheY-like"/>
    <property type="match status" value="1"/>
</dbReference>
<proteinExistence type="predicted"/>
<feature type="modified residue" description="4-aspartylphosphate" evidence="4">
    <location>
        <position position="1203"/>
    </location>
</feature>
<dbReference type="InterPro" id="IPR003594">
    <property type="entry name" value="HATPase_dom"/>
</dbReference>
<comment type="catalytic activity">
    <reaction evidence="1">
        <text>ATP + protein L-histidine = ADP + protein N-phospho-L-histidine.</text>
        <dbReference type="EC" id="2.7.13.3"/>
    </reaction>
</comment>
<dbReference type="PROSITE" id="PS50113">
    <property type="entry name" value="PAC"/>
    <property type="match status" value="1"/>
</dbReference>
<dbReference type="InterPro" id="IPR013783">
    <property type="entry name" value="Ig-like_fold"/>
</dbReference>
<dbReference type="SUPFAM" id="SSF47384">
    <property type="entry name" value="Homodimeric domain of signal transducing histidine kinase"/>
    <property type="match status" value="1"/>
</dbReference>
<evidence type="ECO:0000313" key="10">
    <source>
        <dbReference type="EMBL" id="MFC1850637.1"/>
    </source>
</evidence>
<dbReference type="Pfam" id="PF07494">
    <property type="entry name" value="Reg_prop"/>
    <property type="match status" value="11"/>
</dbReference>
<dbReference type="Pfam" id="PF00512">
    <property type="entry name" value="HisKA"/>
    <property type="match status" value="1"/>
</dbReference>
<dbReference type="PANTHER" id="PTHR43547:SF2">
    <property type="entry name" value="HYBRID SIGNAL TRANSDUCTION HISTIDINE KINASE C"/>
    <property type="match status" value="1"/>
</dbReference>
<dbReference type="Pfam" id="PF07495">
    <property type="entry name" value="Y_Y_Y"/>
    <property type="match status" value="1"/>
</dbReference>
<dbReference type="SMART" id="SM00387">
    <property type="entry name" value="HATPase_c"/>
    <property type="match status" value="1"/>
</dbReference>
<dbReference type="Pfam" id="PF02518">
    <property type="entry name" value="HATPase_c"/>
    <property type="match status" value="1"/>
</dbReference>
<dbReference type="InterPro" id="IPR000014">
    <property type="entry name" value="PAS"/>
</dbReference>
<evidence type="ECO:0000256" key="5">
    <source>
        <dbReference type="SAM" id="Coils"/>
    </source>
</evidence>
<dbReference type="CDD" id="cd16922">
    <property type="entry name" value="HATPase_EvgS-ArcB-TorS-like"/>
    <property type="match status" value="1"/>
</dbReference>
<dbReference type="CDD" id="cd00082">
    <property type="entry name" value="HisKA"/>
    <property type="match status" value="1"/>
</dbReference>
<protein>
    <recommendedName>
        <fullName evidence="2">histidine kinase</fullName>
        <ecNumber evidence="2">2.7.13.3</ecNumber>
    </recommendedName>
</protein>
<dbReference type="Pfam" id="PF00072">
    <property type="entry name" value="Response_reg"/>
    <property type="match status" value="1"/>
</dbReference>
<comment type="caution">
    <text evidence="10">The sequence shown here is derived from an EMBL/GenBank/DDBJ whole genome shotgun (WGS) entry which is preliminary data.</text>
</comment>
<sequence length="1275" mass="145233">MEQGGGGLNKLKRSSGHFVRYKHDPDNPNSLSDDNVWSICEDKSGTFWIGTGDGLNKFNRETEHFTHYKSTANLSGTLSHIEVSVIYEDRSGKIWIGTWGGGLNRFDHEREQFVHYQHDPDNPSSISHNNINSIYEDCEGVLWVGTYGGGLNKFDRQTEQFVHYTTVTDDPRSLSNNYIMSIYQDKNRVLWIGTSYGLNRFDPQKQQFSHYTTNPFELSSLSNNDVRAIHEDVSGVLWIGTYGGLNKYDHAKEQFVNYRVDPSRPTSLSNNDVCAFYEDKSGVLWIGTWGGGLNKFVREKDQFYHYKMDTTDHTSLSNNRIWSIYEDSYNILWIGTIDGGLNKFDREKEQFFCYKNDPENPFSLSENSVRAVFEDSEGVLWIGTWAGGLNRYDRAKDRFIRYQHNPDAPSSLSDNKIWSIYEDRSGSLWVGTRDGGLNKFDREKEHFIHYKNNPHDPTSLSHNSVVTIHEDRRGVLWIGTYGGGLNRFNRKNETFHNYTEKDGLPHNMILGILEDDHDNLWLSTNKGLSRFSLREKIFTNYDVRDNLQSNQFNPGACFKSKNGEMFFGGVSGFNSFHPDQIKVNPHVPPLVLTDFKIFNKSIVQEGKLEKSLSETKELELSYKEFFFTIEFAALDYRISEKNKYAFMLEGFDEEWISAGTARSATYTNLDTGRYIFRVKGSNNDGVWNEQGVALTIIVNPPPWKTWWAYGLYCLTILGIVFFSSRYAYLRHKNKTYLRELERQRVELENERKMAVISTRLKESEKKYRSIFENATEGIFQMTPTGRPITANTSLAHIMGYSSVDDLMANPTNIRAQFSVDPKMDNEIQLILSTEDNIKNFETQAYQKDGNVIDISLNIHSVRDEDQNLLYYEGIVADITERKRTEMLRIEKEAAERATQTKGEFLASMSHDIRTPMNAIMGLSDLALNTDLTEKQRDYIEKISISARSLLGLINDILDFSKIEAGKLSLETVTFKLEKVVDNLSDVLLNKAVEKDIEFQVSLDEMIPAILVGDPLRILQILINLTSNAIKFTNSGKILVKVITVDQNAERVKLRFSVADTGIGISQENKSKLFDSFTQADGSTTRKYGGTGLGLTICKRLVELMNGEIWAESELGQGSTFSFEVEFGSHDIEVALAKKPEVREPEAVETLAGTKILLVEDNSINQQVAVEILQSCGVSVDVANNGEVAVETIGTSKYDAILMDIQMPVMDGFEATRLIREKTQYKDLPIIAMTAHAMKGDQENCFEAGMNDYVTKPIDPEQLFSKLAQWIRSERL</sequence>
<evidence type="ECO:0000259" key="8">
    <source>
        <dbReference type="PROSITE" id="PS50112"/>
    </source>
</evidence>
<dbReference type="InterPro" id="IPR011006">
    <property type="entry name" value="CheY-like_superfamily"/>
</dbReference>
<dbReference type="InterPro" id="IPR004358">
    <property type="entry name" value="Sig_transdc_His_kin-like_C"/>
</dbReference>
<dbReference type="PROSITE" id="PS50109">
    <property type="entry name" value="HIS_KIN"/>
    <property type="match status" value="1"/>
</dbReference>
<dbReference type="Gene3D" id="2.60.40.10">
    <property type="entry name" value="Immunoglobulins"/>
    <property type="match status" value="1"/>
</dbReference>
<dbReference type="InterPro" id="IPR015943">
    <property type="entry name" value="WD40/YVTN_repeat-like_dom_sf"/>
</dbReference>
<evidence type="ECO:0000259" key="7">
    <source>
        <dbReference type="PROSITE" id="PS50110"/>
    </source>
</evidence>
<dbReference type="InterPro" id="IPR035965">
    <property type="entry name" value="PAS-like_dom_sf"/>
</dbReference>
<feature type="domain" description="PAC" evidence="9">
    <location>
        <begin position="838"/>
        <end position="890"/>
    </location>
</feature>
<dbReference type="InterPro" id="IPR011110">
    <property type="entry name" value="Reg_prop"/>
</dbReference>
<accession>A0ABV6YWS5</accession>
<evidence type="ECO:0000313" key="11">
    <source>
        <dbReference type="Proteomes" id="UP001594351"/>
    </source>
</evidence>
<dbReference type="CDD" id="cd17546">
    <property type="entry name" value="REC_hyHK_CKI1_RcsC-like"/>
    <property type="match status" value="1"/>
</dbReference>
<dbReference type="SMART" id="SM00448">
    <property type="entry name" value="REC"/>
    <property type="match status" value="1"/>
</dbReference>
<dbReference type="Gene3D" id="3.30.450.20">
    <property type="entry name" value="PAS domain"/>
    <property type="match status" value="1"/>
</dbReference>
<evidence type="ECO:0000256" key="2">
    <source>
        <dbReference type="ARBA" id="ARBA00012438"/>
    </source>
</evidence>
<dbReference type="SUPFAM" id="SSF55874">
    <property type="entry name" value="ATPase domain of HSP90 chaperone/DNA topoisomerase II/histidine kinase"/>
    <property type="match status" value="1"/>
</dbReference>
<evidence type="ECO:0000256" key="1">
    <source>
        <dbReference type="ARBA" id="ARBA00000085"/>
    </source>
</evidence>
<dbReference type="Gene3D" id="3.40.50.2300">
    <property type="match status" value="1"/>
</dbReference>
<dbReference type="InterPro" id="IPR013767">
    <property type="entry name" value="PAS_fold"/>
</dbReference>